<proteinExistence type="predicted"/>
<organism evidence="1 2">
    <name type="scientific">Stieleria varia</name>
    <dbReference type="NCBI Taxonomy" id="2528005"/>
    <lineage>
        <taxon>Bacteria</taxon>
        <taxon>Pseudomonadati</taxon>
        <taxon>Planctomycetota</taxon>
        <taxon>Planctomycetia</taxon>
        <taxon>Pirellulales</taxon>
        <taxon>Pirellulaceae</taxon>
        <taxon>Stieleria</taxon>
    </lineage>
</organism>
<keyword evidence="2" id="KW-1185">Reference proteome</keyword>
<evidence type="ECO:0008006" key="3">
    <source>
        <dbReference type="Google" id="ProtNLM"/>
    </source>
</evidence>
<gene>
    <name evidence="1" type="ORF">Pla52n_09230</name>
</gene>
<dbReference type="InterPro" id="IPR029060">
    <property type="entry name" value="PIN-like_dom_sf"/>
</dbReference>
<name>A0A5C6BA71_9BACT</name>
<dbReference type="SUPFAM" id="SSF88723">
    <property type="entry name" value="PIN domain-like"/>
    <property type="match status" value="1"/>
</dbReference>
<dbReference type="AlphaFoldDB" id="A0A5C6BA71"/>
<reference evidence="1 2" key="1">
    <citation type="submission" date="2019-02" db="EMBL/GenBank/DDBJ databases">
        <title>Deep-cultivation of Planctomycetes and their phenomic and genomic characterization uncovers novel biology.</title>
        <authorList>
            <person name="Wiegand S."/>
            <person name="Jogler M."/>
            <person name="Boedeker C."/>
            <person name="Pinto D."/>
            <person name="Vollmers J."/>
            <person name="Rivas-Marin E."/>
            <person name="Kohn T."/>
            <person name="Peeters S.H."/>
            <person name="Heuer A."/>
            <person name="Rast P."/>
            <person name="Oberbeckmann S."/>
            <person name="Bunk B."/>
            <person name="Jeske O."/>
            <person name="Meyerdierks A."/>
            <person name="Storesund J.E."/>
            <person name="Kallscheuer N."/>
            <person name="Luecker S."/>
            <person name="Lage O.M."/>
            <person name="Pohl T."/>
            <person name="Merkel B.J."/>
            <person name="Hornburger P."/>
            <person name="Mueller R.-W."/>
            <person name="Bruemmer F."/>
            <person name="Labrenz M."/>
            <person name="Spormann A.M."/>
            <person name="Op Den Camp H."/>
            <person name="Overmann J."/>
            <person name="Amann R."/>
            <person name="Jetten M.S.M."/>
            <person name="Mascher T."/>
            <person name="Medema M.H."/>
            <person name="Devos D.P."/>
            <person name="Kaster A.-K."/>
            <person name="Ovreas L."/>
            <person name="Rohde M."/>
            <person name="Galperin M.Y."/>
            <person name="Jogler C."/>
        </authorList>
    </citation>
    <scope>NUCLEOTIDE SEQUENCE [LARGE SCALE GENOMIC DNA]</scope>
    <source>
        <strain evidence="1 2">Pla52n</strain>
    </source>
</reference>
<comment type="caution">
    <text evidence="1">The sequence shown here is derived from an EMBL/GenBank/DDBJ whole genome shotgun (WGS) entry which is preliminary data.</text>
</comment>
<dbReference type="Gene3D" id="3.40.50.1010">
    <property type="entry name" value="5'-nuclease"/>
    <property type="match status" value="1"/>
</dbReference>
<protein>
    <recommendedName>
        <fullName evidence="3">Type II toxin-antitoxin system VapC family toxin</fullName>
    </recommendedName>
</protein>
<dbReference type="EMBL" id="SJPN01000001">
    <property type="protein sequence ID" value="TWU08341.1"/>
    <property type="molecule type" value="Genomic_DNA"/>
</dbReference>
<sequence>MFILDTDHLSIIERRTGDEYERIISKVKEHGAGNVFVTVASMHEQFLGWHNAIAKCKDEVARVQPYRRLAALSATYRQSQMLSCTDAAAREFQRLRGEKIRIDTMDLRIASIALVNQKTIVTRNRIDYERVPGLQVEDWTSQP</sequence>
<evidence type="ECO:0000313" key="2">
    <source>
        <dbReference type="Proteomes" id="UP000320176"/>
    </source>
</evidence>
<dbReference type="Proteomes" id="UP000320176">
    <property type="component" value="Unassembled WGS sequence"/>
</dbReference>
<dbReference type="RefSeq" id="WP_146518400.1">
    <property type="nucleotide sequence ID" value="NZ_CP151726.1"/>
</dbReference>
<accession>A0A5C6BA71</accession>
<dbReference type="CDD" id="cd09881">
    <property type="entry name" value="PIN_VapC4-5_FitB-like"/>
    <property type="match status" value="1"/>
</dbReference>
<evidence type="ECO:0000313" key="1">
    <source>
        <dbReference type="EMBL" id="TWU08341.1"/>
    </source>
</evidence>
<dbReference type="OrthoDB" id="287714at2"/>